<evidence type="ECO:0000256" key="2">
    <source>
        <dbReference type="ARBA" id="ARBA00006375"/>
    </source>
</evidence>
<name>A0A4P9Z7U6_9ASCO</name>
<keyword evidence="7 8" id="KW-0472">Membrane</keyword>
<comment type="similarity">
    <text evidence="2 9">Belongs to the mitochondrial carrier (TC 2.A.29) family.</text>
</comment>
<keyword evidence="6" id="KW-1133">Transmembrane helix</keyword>
<dbReference type="InterPro" id="IPR052217">
    <property type="entry name" value="Mito/Peroxisomal_Carrier"/>
</dbReference>
<dbReference type="PANTHER" id="PTHR45939">
    <property type="entry name" value="PEROXISOMAL MEMBRANE PROTEIN PMP34-RELATED"/>
    <property type="match status" value="1"/>
</dbReference>
<gene>
    <name evidence="10" type="ORF">METBISCDRAFT_28792</name>
</gene>
<dbReference type="Proteomes" id="UP000268321">
    <property type="component" value="Unassembled WGS sequence"/>
</dbReference>
<evidence type="ECO:0000256" key="8">
    <source>
        <dbReference type="PROSITE-ProRule" id="PRU00282"/>
    </source>
</evidence>
<evidence type="ECO:0008006" key="12">
    <source>
        <dbReference type="Google" id="ProtNLM"/>
    </source>
</evidence>
<organism evidence="10 11">
    <name type="scientific">Metschnikowia bicuspidata</name>
    <dbReference type="NCBI Taxonomy" id="27322"/>
    <lineage>
        <taxon>Eukaryota</taxon>
        <taxon>Fungi</taxon>
        <taxon>Dikarya</taxon>
        <taxon>Ascomycota</taxon>
        <taxon>Saccharomycotina</taxon>
        <taxon>Pichiomycetes</taxon>
        <taxon>Metschnikowiaceae</taxon>
        <taxon>Metschnikowia</taxon>
    </lineage>
</organism>
<keyword evidence="11" id="KW-1185">Reference proteome</keyword>
<dbReference type="InterPro" id="IPR018108">
    <property type="entry name" value="MCP_transmembrane"/>
</dbReference>
<dbReference type="Gene3D" id="1.50.40.10">
    <property type="entry name" value="Mitochondrial carrier domain"/>
    <property type="match status" value="1"/>
</dbReference>
<keyword evidence="4 8" id="KW-0812">Transmembrane</keyword>
<dbReference type="GO" id="GO:0015217">
    <property type="term" value="F:ADP transmembrane transporter activity"/>
    <property type="evidence" value="ECO:0007669"/>
    <property type="project" value="TreeGrafter"/>
</dbReference>
<accession>A0A4P9Z7U6</accession>
<sequence>MSLTPFEKAASGALASAIANTMVYPLDLSKTIIQTQVKKRVPKATAMSESKLIGSEDSVYVQQIKNNELKYKNSLDVLKRIYYKKGVLGWYHGLAFSIFGSA</sequence>
<evidence type="ECO:0000256" key="5">
    <source>
        <dbReference type="ARBA" id="ARBA00022737"/>
    </source>
</evidence>
<evidence type="ECO:0000256" key="1">
    <source>
        <dbReference type="ARBA" id="ARBA00004141"/>
    </source>
</evidence>
<comment type="subcellular location">
    <subcellularLocation>
        <location evidence="1">Membrane</location>
        <topology evidence="1">Multi-pass membrane protein</topology>
    </subcellularLocation>
</comment>
<dbReference type="GO" id="GO:0016020">
    <property type="term" value="C:membrane"/>
    <property type="evidence" value="ECO:0007669"/>
    <property type="project" value="UniProtKB-SubCell"/>
</dbReference>
<dbReference type="PROSITE" id="PS50920">
    <property type="entry name" value="SOLCAR"/>
    <property type="match status" value="1"/>
</dbReference>
<keyword evidence="3 9" id="KW-0813">Transport</keyword>
<dbReference type="SUPFAM" id="SSF103506">
    <property type="entry name" value="Mitochondrial carrier"/>
    <property type="match status" value="1"/>
</dbReference>
<dbReference type="OrthoDB" id="446044at2759"/>
<dbReference type="AlphaFoldDB" id="A0A4P9Z7U6"/>
<feature type="non-terminal residue" evidence="10">
    <location>
        <position position="102"/>
    </location>
</feature>
<dbReference type="Pfam" id="PF00153">
    <property type="entry name" value="Mito_carr"/>
    <property type="match status" value="1"/>
</dbReference>
<evidence type="ECO:0000256" key="9">
    <source>
        <dbReference type="RuleBase" id="RU000488"/>
    </source>
</evidence>
<proteinExistence type="inferred from homology"/>
<protein>
    <recommendedName>
        <fullName evidence="12">Mitochondrial carrier</fullName>
    </recommendedName>
</protein>
<evidence type="ECO:0000256" key="4">
    <source>
        <dbReference type="ARBA" id="ARBA00022692"/>
    </source>
</evidence>
<evidence type="ECO:0000256" key="6">
    <source>
        <dbReference type="ARBA" id="ARBA00022989"/>
    </source>
</evidence>
<dbReference type="PANTHER" id="PTHR45939:SF1">
    <property type="entry name" value="MITOCHONDRIAL THIAMINE PYROPHOSPHATE CARRIER 1-RELATED"/>
    <property type="match status" value="1"/>
</dbReference>
<dbReference type="EMBL" id="ML004597">
    <property type="protein sequence ID" value="RKP28773.1"/>
    <property type="molecule type" value="Genomic_DNA"/>
</dbReference>
<reference evidence="11" key="1">
    <citation type="journal article" date="2018" name="Nat. Microbiol.">
        <title>Leveraging single-cell genomics to expand the fungal tree of life.</title>
        <authorList>
            <person name="Ahrendt S.R."/>
            <person name="Quandt C.A."/>
            <person name="Ciobanu D."/>
            <person name="Clum A."/>
            <person name="Salamov A."/>
            <person name="Andreopoulos B."/>
            <person name="Cheng J.F."/>
            <person name="Woyke T."/>
            <person name="Pelin A."/>
            <person name="Henrissat B."/>
            <person name="Reynolds N.K."/>
            <person name="Benny G.L."/>
            <person name="Smith M.E."/>
            <person name="James T.Y."/>
            <person name="Grigoriev I.V."/>
        </authorList>
    </citation>
    <scope>NUCLEOTIDE SEQUENCE [LARGE SCALE GENOMIC DNA]</scope>
    <source>
        <strain evidence="11">Baker2002</strain>
    </source>
</reference>
<evidence type="ECO:0000313" key="10">
    <source>
        <dbReference type="EMBL" id="RKP28773.1"/>
    </source>
</evidence>
<evidence type="ECO:0000256" key="7">
    <source>
        <dbReference type="ARBA" id="ARBA00023136"/>
    </source>
</evidence>
<feature type="repeat" description="Solcar" evidence="8">
    <location>
        <begin position="3"/>
        <end position="102"/>
    </location>
</feature>
<evidence type="ECO:0000256" key="3">
    <source>
        <dbReference type="ARBA" id="ARBA00022448"/>
    </source>
</evidence>
<keyword evidence="5" id="KW-0677">Repeat</keyword>
<dbReference type="InterPro" id="IPR023395">
    <property type="entry name" value="MCP_dom_sf"/>
</dbReference>
<evidence type="ECO:0000313" key="11">
    <source>
        <dbReference type="Proteomes" id="UP000268321"/>
    </source>
</evidence>